<dbReference type="Proteomes" id="UP000810252">
    <property type="component" value="Unassembled WGS sequence"/>
</dbReference>
<accession>A0A9D9EJS3</accession>
<comment type="caution">
    <text evidence="1">The sequence shown here is derived from an EMBL/GenBank/DDBJ whole genome shotgun (WGS) entry which is preliminary data.</text>
</comment>
<protein>
    <recommendedName>
        <fullName evidence="3">ATP-binding protein</fullName>
    </recommendedName>
</protein>
<evidence type="ECO:0000313" key="1">
    <source>
        <dbReference type="EMBL" id="MBO8449421.1"/>
    </source>
</evidence>
<dbReference type="EMBL" id="JADIMQ010000129">
    <property type="protein sequence ID" value="MBO8449421.1"/>
    <property type="molecule type" value="Genomic_DNA"/>
</dbReference>
<name>A0A9D9EJS3_9BACT</name>
<proteinExistence type="predicted"/>
<reference evidence="1" key="1">
    <citation type="submission" date="2020-10" db="EMBL/GenBank/DDBJ databases">
        <authorList>
            <person name="Gilroy R."/>
        </authorList>
    </citation>
    <scope>NUCLEOTIDE SEQUENCE</scope>
    <source>
        <strain evidence="1">20514</strain>
    </source>
</reference>
<gene>
    <name evidence="1" type="ORF">IAC29_09160</name>
</gene>
<organism evidence="1 2">
    <name type="scientific">Candidatus Cryptobacteroides merdigallinarum</name>
    <dbReference type="NCBI Taxonomy" id="2840770"/>
    <lineage>
        <taxon>Bacteria</taxon>
        <taxon>Pseudomonadati</taxon>
        <taxon>Bacteroidota</taxon>
        <taxon>Bacteroidia</taxon>
        <taxon>Bacteroidales</taxon>
        <taxon>Candidatus Cryptobacteroides</taxon>
    </lineage>
</organism>
<sequence length="120" mass="13891">LQFRVKENDNDTGWVERINNVGSDGTDILVKAMVNIMLINVFKKKAAKKSGDFIVHCMMDEIGRLHPNNIKGILQFANSRNIYLINSSPTSYNPYDYRYTYLLSKHGVRTRVEKLLKRIN</sequence>
<evidence type="ECO:0000313" key="2">
    <source>
        <dbReference type="Proteomes" id="UP000810252"/>
    </source>
</evidence>
<dbReference type="AlphaFoldDB" id="A0A9D9EJS3"/>
<evidence type="ECO:0008006" key="3">
    <source>
        <dbReference type="Google" id="ProtNLM"/>
    </source>
</evidence>
<reference evidence="1" key="2">
    <citation type="journal article" date="2021" name="PeerJ">
        <title>Extensive microbial diversity within the chicken gut microbiome revealed by metagenomics and culture.</title>
        <authorList>
            <person name="Gilroy R."/>
            <person name="Ravi A."/>
            <person name="Getino M."/>
            <person name="Pursley I."/>
            <person name="Horton D.L."/>
            <person name="Alikhan N.F."/>
            <person name="Baker D."/>
            <person name="Gharbi K."/>
            <person name="Hall N."/>
            <person name="Watson M."/>
            <person name="Adriaenssens E.M."/>
            <person name="Foster-Nyarko E."/>
            <person name="Jarju S."/>
            <person name="Secka A."/>
            <person name="Antonio M."/>
            <person name="Oren A."/>
            <person name="Chaudhuri R.R."/>
            <person name="La Ragione R."/>
            <person name="Hildebrand F."/>
            <person name="Pallen M.J."/>
        </authorList>
    </citation>
    <scope>NUCLEOTIDE SEQUENCE</scope>
    <source>
        <strain evidence="1">20514</strain>
    </source>
</reference>
<feature type="non-terminal residue" evidence="1">
    <location>
        <position position="1"/>
    </location>
</feature>